<feature type="transmembrane region" description="Helical" evidence="1">
    <location>
        <begin position="355"/>
        <end position="384"/>
    </location>
</feature>
<accession>A0ABU1WRI5</accession>
<dbReference type="EMBL" id="JAVDWU010000009">
    <property type="protein sequence ID" value="MDR7151928.1"/>
    <property type="molecule type" value="Genomic_DNA"/>
</dbReference>
<dbReference type="Proteomes" id="UP001265700">
    <property type="component" value="Unassembled WGS sequence"/>
</dbReference>
<keyword evidence="1" id="KW-0472">Membrane</keyword>
<dbReference type="PANTHER" id="PTHR35342">
    <property type="entry name" value="TRICARBOXYLIC TRANSPORT PROTEIN"/>
    <property type="match status" value="1"/>
</dbReference>
<feature type="transmembrane region" description="Helical" evidence="1">
    <location>
        <begin position="465"/>
        <end position="487"/>
    </location>
</feature>
<sequence length="506" mass="53390">MNILDGLLIGLQSAMDPVTLLYCFIGVFLGTLIGVLPGIGALATISLLLPITYHIPPTAAIVMLAGVYYGAQYGGSTASILLNLPGTPSSAVACLDGYPMARQGRAGVALFMTTIASFVGSMLGILMLVLFAPGIAELGLKFGPAEYFAMMLLGLIAASTLASGSPAKGLSMVVLGLLLGTVGTDINSGATRYTYDIPELMDGISLVALAMGVFGISEVISSINQVRESEVKEKISMKTMTPTRADVKRSVMPMLRGTGIGSFFGALPGTGAAIASFMAYAVEKKVSKTPERFGHGAIEGITAPEAANNAASQTSFVPTLSLGIPGDAVMALMLGALIIHGIQPGPLLMTQQPDLFWGLIVSFGIGNIMLMVLNLPLIGVWVAILRIPYRVLFPAILVFISLGTYSVHNNEFDIYMVAIVGAVGYALTILRFEAAPLLLGFVLGPLMEENLRRALLLSRGDMMTFLDRPISAGFLGFCFALVLWSGFSALKRWLLARERKADFSSI</sequence>
<evidence type="ECO:0000313" key="4">
    <source>
        <dbReference type="Proteomes" id="UP001265700"/>
    </source>
</evidence>
<feature type="transmembrane region" description="Helical" evidence="1">
    <location>
        <begin position="260"/>
        <end position="282"/>
    </location>
</feature>
<comment type="caution">
    <text evidence="3">The sequence shown here is derived from an EMBL/GenBank/DDBJ whole genome shotgun (WGS) entry which is preliminary data.</text>
</comment>
<keyword evidence="1" id="KW-1133">Transmembrane helix</keyword>
<organism evidence="3 4">
    <name type="scientific">Hydrogenophaga palleronii</name>
    <dbReference type="NCBI Taxonomy" id="65655"/>
    <lineage>
        <taxon>Bacteria</taxon>
        <taxon>Pseudomonadati</taxon>
        <taxon>Pseudomonadota</taxon>
        <taxon>Betaproteobacteria</taxon>
        <taxon>Burkholderiales</taxon>
        <taxon>Comamonadaceae</taxon>
        <taxon>Hydrogenophaga</taxon>
    </lineage>
</organism>
<feature type="transmembrane region" description="Helical" evidence="1">
    <location>
        <begin position="414"/>
        <end position="444"/>
    </location>
</feature>
<keyword evidence="4" id="KW-1185">Reference proteome</keyword>
<dbReference type="RefSeq" id="WP_310320181.1">
    <property type="nucleotide sequence ID" value="NZ_JAVDWU010000009.1"/>
</dbReference>
<proteinExistence type="predicted"/>
<feature type="transmembrane region" description="Helical" evidence="1">
    <location>
        <begin position="200"/>
        <end position="220"/>
    </location>
</feature>
<reference evidence="3 4" key="1">
    <citation type="submission" date="2023-07" db="EMBL/GenBank/DDBJ databases">
        <title>Sorghum-associated microbial communities from plants grown in Nebraska, USA.</title>
        <authorList>
            <person name="Schachtman D."/>
        </authorList>
    </citation>
    <scope>NUCLEOTIDE SEQUENCE [LARGE SCALE GENOMIC DNA]</scope>
    <source>
        <strain evidence="3 4">4249</strain>
    </source>
</reference>
<gene>
    <name evidence="3" type="ORF">J2W49_003904</name>
</gene>
<protein>
    <submittedName>
        <fullName evidence="3">TctA family transporter</fullName>
    </submittedName>
</protein>
<evidence type="ECO:0000259" key="2">
    <source>
        <dbReference type="Pfam" id="PF01970"/>
    </source>
</evidence>
<dbReference type="Pfam" id="PF01970">
    <property type="entry name" value="TctA"/>
    <property type="match status" value="1"/>
</dbReference>
<feature type="transmembrane region" description="Helical" evidence="1">
    <location>
        <begin position="391"/>
        <end position="408"/>
    </location>
</feature>
<evidence type="ECO:0000256" key="1">
    <source>
        <dbReference type="SAM" id="Phobius"/>
    </source>
</evidence>
<feature type="domain" description="DUF112" evidence="2">
    <location>
        <begin position="20"/>
        <end position="439"/>
    </location>
</feature>
<feature type="transmembrane region" description="Helical" evidence="1">
    <location>
        <begin position="147"/>
        <end position="179"/>
    </location>
</feature>
<feature type="transmembrane region" description="Helical" evidence="1">
    <location>
        <begin position="108"/>
        <end position="135"/>
    </location>
</feature>
<feature type="transmembrane region" description="Helical" evidence="1">
    <location>
        <begin position="51"/>
        <end position="71"/>
    </location>
</feature>
<name>A0ABU1WRI5_9BURK</name>
<feature type="transmembrane region" description="Helical" evidence="1">
    <location>
        <begin position="20"/>
        <end position="45"/>
    </location>
</feature>
<dbReference type="PANTHER" id="PTHR35342:SF5">
    <property type="entry name" value="TRICARBOXYLIC TRANSPORT PROTEIN"/>
    <property type="match status" value="1"/>
</dbReference>
<evidence type="ECO:0000313" key="3">
    <source>
        <dbReference type="EMBL" id="MDR7151928.1"/>
    </source>
</evidence>
<dbReference type="InterPro" id="IPR002823">
    <property type="entry name" value="DUF112_TM"/>
</dbReference>
<feature type="transmembrane region" description="Helical" evidence="1">
    <location>
        <begin position="322"/>
        <end position="343"/>
    </location>
</feature>
<keyword evidence="1" id="KW-0812">Transmembrane</keyword>